<reference evidence="3 4" key="1">
    <citation type="submission" date="2018-06" db="EMBL/GenBank/DDBJ databases">
        <authorList>
            <consortium name="Pathogen Informatics"/>
            <person name="Doyle S."/>
        </authorList>
    </citation>
    <scope>NUCLEOTIDE SEQUENCE [LARGE SCALE GENOMIC DNA]</scope>
    <source>
        <strain evidence="3 4">NCTC10254</strain>
    </source>
</reference>
<protein>
    <submittedName>
        <fullName evidence="3">Cell surface protein</fullName>
    </submittedName>
</protein>
<dbReference type="AlphaFoldDB" id="A0A6H9XIM1"/>
<keyword evidence="2" id="KW-1133">Transmembrane helix</keyword>
<proteinExistence type="predicted"/>
<evidence type="ECO:0000256" key="2">
    <source>
        <dbReference type="SAM" id="Phobius"/>
    </source>
</evidence>
<keyword evidence="2" id="KW-0812">Transmembrane</keyword>
<name>A0A6H9XIM1_9CORY</name>
<comment type="caution">
    <text evidence="3">The sequence shown here is derived from an EMBL/GenBank/DDBJ whole genome shotgun (WGS) entry which is preliminary data.</text>
</comment>
<dbReference type="Proteomes" id="UP000249886">
    <property type="component" value="Unassembled WGS sequence"/>
</dbReference>
<dbReference type="EMBL" id="UARK01000001">
    <property type="protein sequence ID" value="SPW24081.1"/>
    <property type="molecule type" value="Genomic_DNA"/>
</dbReference>
<organism evidence="3 4">
    <name type="scientific">Corynebacterium matruchotii</name>
    <dbReference type="NCBI Taxonomy" id="43768"/>
    <lineage>
        <taxon>Bacteria</taxon>
        <taxon>Bacillati</taxon>
        <taxon>Actinomycetota</taxon>
        <taxon>Actinomycetes</taxon>
        <taxon>Mycobacteriales</taxon>
        <taxon>Corynebacteriaceae</taxon>
        <taxon>Corynebacterium</taxon>
    </lineage>
</organism>
<sequence>MVVTPTIYLSTRGLLMSKSVFAGKATQRALAGLTSLALVAGGLTVVPSVAGAQEIKECNGSFVGPKNLGLEDSNLALKKNTYWPGDVLEISAENLNLLKNPYLTLNGNAMTGVAWPEDQDYGEGLTVDGNKLIIKDVDDQGHAKEGIIRVKAVLPSLENGLFTGKNVLTLSGTDDDNDKDVTLSRSVDFWVNESGHEGDPCSYTLQQEETPTPEEPEDPANPSTEPSAKPSEPTAKPSEPTTKPTEPGKPTTKPSEPGKPTTKPSESTKPTTEPSTKPTEPGKPGDGNGKSDFNKFFGSLKDNTKGILFAVAAAIGIPAIIAGVVGLLAQQGMIPKEWLQGFKF</sequence>
<gene>
    <name evidence="3" type="primary">surB</name>
    <name evidence="3" type="ORF">NCTC10254_00446</name>
</gene>
<keyword evidence="2" id="KW-0472">Membrane</keyword>
<feature type="compositionally biased region" description="Low complexity" evidence="1">
    <location>
        <begin position="229"/>
        <end position="279"/>
    </location>
</feature>
<evidence type="ECO:0000313" key="3">
    <source>
        <dbReference type="EMBL" id="SPW24081.1"/>
    </source>
</evidence>
<feature type="region of interest" description="Disordered" evidence="1">
    <location>
        <begin position="192"/>
        <end position="291"/>
    </location>
</feature>
<accession>A0A6H9XIM1</accession>
<evidence type="ECO:0000313" key="4">
    <source>
        <dbReference type="Proteomes" id="UP000249886"/>
    </source>
</evidence>
<feature type="transmembrane region" description="Helical" evidence="2">
    <location>
        <begin position="307"/>
        <end position="329"/>
    </location>
</feature>
<evidence type="ECO:0000256" key="1">
    <source>
        <dbReference type="SAM" id="MobiDB-lite"/>
    </source>
</evidence>